<dbReference type="RefSeq" id="WP_020870865.1">
    <property type="nucleotide sequence ID" value="NC_022785.1"/>
</dbReference>
<dbReference type="Proteomes" id="UP000281594">
    <property type="component" value="Unassembled WGS sequence"/>
</dbReference>
<sequence>MSERVTPSAEAARALRDIERRRGQARAADQESRWVGVVFGVAIFAELAAPDFFGDGVRSWIGLAVAVLGCVYVVMLRTPRGGALLGRPTRLRKDELSPRFVWLARLAILAVMLIGPFGLRFLPQAPFPYTRTVVGAVLGATLIIFGRTLQRALTSLALRRDDKDGLGGATYGSR</sequence>
<feature type="transmembrane region" description="Helical" evidence="1">
    <location>
        <begin position="100"/>
        <end position="122"/>
    </location>
</feature>
<organism evidence="2 3">
    <name type="scientific">Streptomyces rapamycinicus (strain ATCC 29253 / DSM 41530 / NRRL 5491 / AYB-994)</name>
    <name type="common">Streptomyces hygroscopicus (strain ATCC 29253)</name>
    <dbReference type="NCBI Taxonomy" id="1343740"/>
    <lineage>
        <taxon>Bacteria</taxon>
        <taxon>Bacillati</taxon>
        <taxon>Actinomycetota</taxon>
        <taxon>Actinomycetes</taxon>
        <taxon>Kitasatosporales</taxon>
        <taxon>Streptomycetaceae</taxon>
        <taxon>Streptomyces</taxon>
        <taxon>Streptomyces violaceusniger group</taxon>
    </lineage>
</organism>
<protein>
    <submittedName>
        <fullName evidence="2">Uncharacterized protein</fullName>
    </submittedName>
</protein>
<accession>A0A0A0NS43</accession>
<dbReference type="KEGG" id="src:M271_29785"/>
<keyword evidence="1" id="KW-0472">Membrane</keyword>
<proteinExistence type="predicted"/>
<comment type="caution">
    <text evidence="2">The sequence shown here is derived from an EMBL/GenBank/DDBJ whole genome shotgun (WGS) entry which is preliminary data.</text>
</comment>
<gene>
    <name evidence="2" type="ORF">D3C57_113840</name>
</gene>
<reference evidence="2 3" key="1">
    <citation type="journal article" date="2018" name="J. Biol. Chem.">
        <title>Discovery of the actinoplanic acid pathway in Streptomyces rapamycinicus reveals a genetically conserved synergism with rapamycin.</title>
        <authorList>
            <person name="Mrak P."/>
            <person name="Krastel P."/>
            <person name="Pivk Lukancic P."/>
            <person name="Tao J."/>
            <person name="Pistorius D."/>
            <person name="Moore C.M."/>
        </authorList>
    </citation>
    <scope>NUCLEOTIDE SEQUENCE [LARGE SCALE GENOMIC DNA]</scope>
    <source>
        <strain evidence="2 3">NRRL 5491</strain>
    </source>
</reference>
<keyword evidence="1" id="KW-1133">Transmembrane helix</keyword>
<dbReference type="HOGENOM" id="CLU_1539183_0_0_11"/>
<evidence type="ECO:0000256" key="1">
    <source>
        <dbReference type="SAM" id="Phobius"/>
    </source>
</evidence>
<dbReference type="AlphaFoldDB" id="A0A0A0NS43"/>
<name>A0A0A0NS43_STRRN</name>
<dbReference type="STRING" id="1343740.M271_29785"/>
<dbReference type="eggNOG" id="ENOG5031N01">
    <property type="taxonomic scope" value="Bacteria"/>
</dbReference>
<feature type="transmembrane region" description="Helical" evidence="1">
    <location>
        <begin position="34"/>
        <end position="53"/>
    </location>
</feature>
<evidence type="ECO:0000313" key="2">
    <source>
        <dbReference type="EMBL" id="RLV79471.1"/>
    </source>
</evidence>
<keyword evidence="1" id="KW-0812">Transmembrane</keyword>
<feature type="transmembrane region" description="Helical" evidence="1">
    <location>
        <begin position="59"/>
        <end position="79"/>
    </location>
</feature>
<evidence type="ECO:0000313" key="3">
    <source>
        <dbReference type="Proteomes" id="UP000281594"/>
    </source>
</evidence>
<feature type="transmembrane region" description="Helical" evidence="1">
    <location>
        <begin position="128"/>
        <end position="149"/>
    </location>
</feature>
<dbReference type="EMBL" id="QYCY01000001">
    <property type="protein sequence ID" value="RLV79471.1"/>
    <property type="molecule type" value="Genomic_DNA"/>
</dbReference>